<dbReference type="EMBL" id="KB293237">
    <property type="protein sequence ID" value="ELU16249.1"/>
    <property type="molecule type" value="Genomic_DNA"/>
</dbReference>
<evidence type="ECO:0000313" key="3">
    <source>
        <dbReference type="EnsemblMetazoa" id="CapteP194736"/>
    </source>
</evidence>
<sequence length="182" mass="20619">MHTMHECGCVAALSSSDALNEEGPGIQQMEESTEATEQPSHSSDNLQDPDRVFTFTAASVEDDVKRMPKKIRALLAFEIAKAERQEIIHTTHDLTTKTVSFKKPPLFVTPDERAELESIDWRTVIEIEVMINDAIASIIDLDLHGISSKKYLEIFHRGKKPLKKSYIDFYLYVKSCSELYAD</sequence>
<organism evidence="2">
    <name type="scientific">Capitella teleta</name>
    <name type="common">Polychaete worm</name>
    <dbReference type="NCBI Taxonomy" id="283909"/>
    <lineage>
        <taxon>Eukaryota</taxon>
        <taxon>Metazoa</taxon>
        <taxon>Spiralia</taxon>
        <taxon>Lophotrochozoa</taxon>
        <taxon>Annelida</taxon>
        <taxon>Polychaeta</taxon>
        <taxon>Sedentaria</taxon>
        <taxon>Scolecida</taxon>
        <taxon>Capitellidae</taxon>
        <taxon>Capitella</taxon>
    </lineage>
</organism>
<keyword evidence="4" id="KW-1185">Reference proteome</keyword>
<evidence type="ECO:0000313" key="2">
    <source>
        <dbReference type="EMBL" id="ELU16249.1"/>
    </source>
</evidence>
<dbReference type="EMBL" id="AMQN01004334">
    <property type="status" value="NOT_ANNOTATED_CDS"/>
    <property type="molecule type" value="Genomic_DNA"/>
</dbReference>
<dbReference type="HOGENOM" id="CLU_1483328_0_0_1"/>
<dbReference type="AlphaFoldDB" id="R7VCA5"/>
<evidence type="ECO:0000313" key="4">
    <source>
        <dbReference type="Proteomes" id="UP000014760"/>
    </source>
</evidence>
<reference evidence="3" key="3">
    <citation type="submission" date="2015-06" db="UniProtKB">
        <authorList>
            <consortium name="EnsemblMetazoa"/>
        </authorList>
    </citation>
    <scope>IDENTIFICATION</scope>
</reference>
<name>R7VCA5_CAPTE</name>
<dbReference type="Proteomes" id="UP000014760">
    <property type="component" value="Unassembled WGS sequence"/>
</dbReference>
<feature type="region of interest" description="Disordered" evidence="1">
    <location>
        <begin position="18"/>
        <end position="48"/>
    </location>
</feature>
<dbReference type="EnsemblMetazoa" id="CapteT194736">
    <property type="protein sequence ID" value="CapteP194736"/>
    <property type="gene ID" value="CapteG194736"/>
</dbReference>
<protein>
    <submittedName>
        <fullName evidence="2 3">Uncharacterized protein</fullName>
    </submittedName>
</protein>
<feature type="compositionally biased region" description="Polar residues" evidence="1">
    <location>
        <begin position="35"/>
        <end position="46"/>
    </location>
</feature>
<evidence type="ECO:0000256" key="1">
    <source>
        <dbReference type="SAM" id="MobiDB-lite"/>
    </source>
</evidence>
<reference evidence="4" key="1">
    <citation type="submission" date="2012-12" db="EMBL/GenBank/DDBJ databases">
        <authorList>
            <person name="Hellsten U."/>
            <person name="Grimwood J."/>
            <person name="Chapman J.A."/>
            <person name="Shapiro H."/>
            <person name="Aerts A."/>
            <person name="Otillar R.P."/>
            <person name="Terry A.Y."/>
            <person name="Boore J.L."/>
            <person name="Simakov O."/>
            <person name="Marletaz F."/>
            <person name="Cho S.-J."/>
            <person name="Edsinger-Gonzales E."/>
            <person name="Havlak P."/>
            <person name="Kuo D.-H."/>
            <person name="Larsson T."/>
            <person name="Lv J."/>
            <person name="Arendt D."/>
            <person name="Savage R."/>
            <person name="Osoegawa K."/>
            <person name="de Jong P."/>
            <person name="Lindberg D.R."/>
            <person name="Seaver E.C."/>
            <person name="Weisblat D.A."/>
            <person name="Putnam N.H."/>
            <person name="Grigoriev I.V."/>
            <person name="Rokhsar D.S."/>
        </authorList>
    </citation>
    <scope>NUCLEOTIDE SEQUENCE</scope>
    <source>
        <strain evidence="4">I ESC-2004</strain>
    </source>
</reference>
<gene>
    <name evidence="2" type="ORF">CAPTEDRAFT_194736</name>
</gene>
<proteinExistence type="predicted"/>
<dbReference type="OrthoDB" id="5971732at2759"/>
<accession>R7VCA5</accession>
<reference evidence="2 4" key="2">
    <citation type="journal article" date="2013" name="Nature">
        <title>Insights into bilaterian evolution from three spiralian genomes.</title>
        <authorList>
            <person name="Simakov O."/>
            <person name="Marletaz F."/>
            <person name="Cho S.J."/>
            <person name="Edsinger-Gonzales E."/>
            <person name="Havlak P."/>
            <person name="Hellsten U."/>
            <person name="Kuo D.H."/>
            <person name="Larsson T."/>
            <person name="Lv J."/>
            <person name="Arendt D."/>
            <person name="Savage R."/>
            <person name="Osoegawa K."/>
            <person name="de Jong P."/>
            <person name="Grimwood J."/>
            <person name="Chapman J.A."/>
            <person name="Shapiro H."/>
            <person name="Aerts A."/>
            <person name="Otillar R.P."/>
            <person name="Terry A.Y."/>
            <person name="Boore J.L."/>
            <person name="Grigoriev I.V."/>
            <person name="Lindberg D.R."/>
            <person name="Seaver E.C."/>
            <person name="Weisblat D.A."/>
            <person name="Putnam N.H."/>
            <person name="Rokhsar D.S."/>
        </authorList>
    </citation>
    <scope>NUCLEOTIDE SEQUENCE</scope>
    <source>
        <strain evidence="2 4">I ESC-2004</strain>
    </source>
</reference>